<name>A0A9N9F7C8_9GLOM</name>
<keyword evidence="2" id="KW-1133">Transmembrane helix</keyword>
<evidence type="ECO:0000256" key="2">
    <source>
        <dbReference type="SAM" id="Phobius"/>
    </source>
</evidence>
<proteinExistence type="predicted"/>
<feature type="transmembrane region" description="Helical" evidence="2">
    <location>
        <begin position="20"/>
        <end position="39"/>
    </location>
</feature>
<protein>
    <submittedName>
        <fullName evidence="3">10478_t:CDS:1</fullName>
    </submittedName>
</protein>
<evidence type="ECO:0000256" key="1">
    <source>
        <dbReference type="SAM" id="Coils"/>
    </source>
</evidence>
<keyword evidence="4" id="KW-1185">Reference proteome</keyword>
<sequence>MSYAEALSIRFDWGQLNQPTLYIIAISSLTTYAFIVSFWNRLSRRSESKESAQVNQKQWNARVSDCSAVKNAALCQEQDSSQILDYNATDNAALAQNQELFDVLKSNVNPLRSTSTFTDDRQKAETYCELLVEELGKTYVAHQSLNERIKALEKENESLLQTVRQLKENVDEPDIGQYLVHQNVDDVHDYFIKRKASQVILDEIGAVVTNDSEVFSDFI</sequence>
<keyword evidence="2" id="KW-0472">Membrane</keyword>
<dbReference type="Proteomes" id="UP000789739">
    <property type="component" value="Unassembled WGS sequence"/>
</dbReference>
<accession>A0A9N9F7C8</accession>
<gene>
    <name evidence="3" type="ORF">PBRASI_LOCUS3346</name>
</gene>
<dbReference type="EMBL" id="CAJVPI010000297">
    <property type="protein sequence ID" value="CAG8515551.1"/>
    <property type="molecule type" value="Genomic_DNA"/>
</dbReference>
<evidence type="ECO:0000313" key="4">
    <source>
        <dbReference type="Proteomes" id="UP000789739"/>
    </source>
</evidence>
<organism evidence="3 4">
    <name type="scientific">Paraglomus brasilianum</name>
    <dbReference type="NCBI Taxonomy" id="144538"/>
    <lineage>
        <taxon>Eukaryota</taxon>
        <taxon>Fungi</taxon>
        <taxon>Fungi incertae sedis</taxon>
        <taxon>Mucoromycota</taxon>
        <taxon>Glomeromycotina</taxon>
        <taxon>Glomeromycetes</taxon>
        <taxon>Paraglomerales</taxon>
        <taxon>Paraglomeraceae</taxon>
        <taxon>Paraglomus</taxon>
    </lineage>
</organism>
<keyword evidence="2" id="KW-0812">Transmembrane</keyword>
<dbReference type="OrthoDB" id="10437801at2759"/>
<dbReference type="AlphaFoldDB" id="A0A9N9F7C8"/>
<evidence type="ECO:0000313" key="3">
    <source>
        <dbReference type="EMBL" id="CAG8515551.1"/>
    </source>
</evidence>
<feature type="coiled-coil region" evidence="1">
    <location>
        <begin position="142"/>
        <end position="169"/>
    </location>
</feature>
<comment type="caution">
    <text evidence="3">The sequence shown here is derived from an EMBL/GenBank/DDBJ whole genome shotgun (WGS) entry which is preliminary data.</text>
</comment>
<reference evidence="3" key="1">
    <citation type="submission" date="2021-06" db="EMBL/GenBank/DDBJ databases">
        <authorList>
            <person name="Kallberg Y."/>
            <person name="Tangrot J."/>
            <person name="Rosling A."/>
        </authorList>
    </citation>
    <scope>NUCLEOTIDE SEQUENCE</scope>
    <source>
        <strain evidence="3">BR232B</strain>
    </source>
</reference>
<keyword evidence="1" id="KW-0175">Coiled coil</keyword>